<name>A0A559MJQ3_9HELO</name>
<keyword evidence="2" id="KW-0723">Serine/threonine-protein kinase</keyword>
<dbReference type="Gene3D" id="1.10.510.10">
    <property type="entry name" value="Transferase(Phosphotransferase) domain 1"/>
    <property type="match status" value="1"/>
</dbReference>
<dbReference type="InterPro" id="IPR000719">
    <property type="entry name" value="Prot_kinase_dom"/>
</dbReference>
<evidence type="ECO:0000256" key="9">
    <source>
        <dbReference type="SAM" id="MobiDB-lite"/>
    </source>
</evidence>
<dbReference type="AlphaFoldDB" id="A0A559MJQ3"/>
<keyword evidence="3" id="KW-0808">Transferase</keyword>
<keyword evidence="6" id="KW-0067">ATP-binding</keyword>
<dbReference type="PROSITE" id="PS50011">
    <property type="entry name" value="PROTEIN_KINASE_DOM"/>
    <property type="match status" value="1"/>
</dbReference>
<dbReference type="PANTHER" id="PTHR43671:SF98">
    <property type="entry name" value="SERINE_THREONINE-PROTEIN KINASE NEK11"/>
    <property type="match status" value="1"/>
</dbReference>
<dbReference type="PANTHER" id="PTHR43671">
    <property type="entry name" value="SERINE/THREONINE-PROTEIN KINASE NEK"/>
    <property type="match status" value="1"/>
</dbReference>
<comment type="catalytic activity">
    <reaction evidence="7">
        <text>L-threonyl-[protein] + ATP = O-phospho-L-threonyl-[protein] + ADP + H(+)</text>
        <dbReference type="Rhea" id="RHEA:46608"/>
        <dbReference type="Rhea" id="RHEA-COMP:11060"/>
        <dbReference type="Rhea" id="RHEA-COMP:11605"/>
        <dbReference type="ChEBI" id="CHEBI:15378"/>
        <dbReference type="ChEBI" id="CHEBI:30013"/>
        <dbReference type="ChEBI" id="CHEBI:30616"/>
        <dbReference type="ChEBI" id="CHEBI:61977"/>
        <dbReference type="ChEBI" id="CHEBI:456216"/>
        <dbReference type="EC" id="2.7.11.1"/>
    </reaction>
</comment>
<evidence type="ECO:0000256" key="8">
    <source>
        <dbReference type="ARBA" id="ARBA00048679"/>
    </source>
</evidence>
<dbReference type="InterPro" id="IPR050660">
    <property type="entry name" value="NEK_Ser/Thr_kinase"/>
</dbReference>
<comment type="caution">
    <text evidence="11">The sequence shown here is derived from an EMBL/GenBank/DDBJ whole genome shotgun (WGS) entry which is preliminary data.</text>
</comment>
<keyword evidence="5 11" id="KW-0418">Kinase</keyword>
<evidence type="ECO:0000313" key="11">
    <source>
        <dbReference type="EMBL" id="TVY93176.1"/>
    </source>
</evidence>
<keyword evidence="12" id="KW-1185">Reference proteome</keyword>
<sequence>MRNSQDRNFSAITGISSPFFKMSIHPRYIPINPNEPQDIASSSPVIRTIDNATFLASKVPEVYTKDSPLDPTELDLEKTKSPDDSPTYNTKLASVIIPHAALSLSRILNHPNIISLVDVVQISALNGSTSEAGQYGDITVWEDMNAGSLAYLTRSANSLPGFNDAAAWHRLASPNLARPSLPESLCWHVLRSISRALLWLHHGVKETEGIPGEWVKHDDDWQAVLIMDVSPGQIWFKKPTGTKGEFYGECKLGGFQWAKVCGSVGARVAMGQRVEDAPVFKQWYWAPEVYKHTQSWTRASELWSLGAVIYTMMTDMPPPRIYSYDWQISRMNDKGYSQGLRNIVGDMLKPEPADRPPVLDLVSIIETEWRSWRANTREGQEFVDVEDQDAARRVFGVTRGLLL</sequence>
<dbReference type="GO" id="GO:0005524">
    <property type="term" value="F:ATP binding"/>
    <property type="evidence" value="ECO:0007669"/>
    <property type="project" value="UniProtKB-KW"/>
</dbReference>
<dbReference type="GO" id="GO:0004674">
    <property type="term" value="F:protein serine/threonine kinase activity"/>
    <property type="evidence" value="ECO:0007669"/>
    <property type="project" value="UniProtKB-KW"/>
</dbReference>
<accession>A0A559MJQ3</accession>
<proteinExistence type="predicted"/>
<evidence type="ECO:0000256" key="7">
    <source>
        <dbReference type="ARBA" id="ARBA00047899"/>
    </source>
</evidence>
<feature type="region of interest" description="Disordered" evidence="9">
    <location>
        <begin position="66"/>
        <end position="85"/>
    </location>
</feature>
<dbReference type="Proteomes" id="UP000315522">
    <property type="component" value="Unassembled WGS sequence"/>
</dbReference>
<protein>
    <recommendedName>
        <fullName evidence="1">non-specific serine/threonine protein kinase</fullName>
        <ecNumber evidence="1">2.7.11.1</ecNumber>
    </recommendedName>
</protein>
<reference evidence="11 12" key="1">
    <citation type="submission" date="2018-05" db="EMBL/GenBank/DDBJ databases">
        <title>Genome sequencing and assembly of the regulated plant pathogen Lachnellula willkommii and related sister species for the development of diagnostic species identification markers.</title>
        <authorList>
            <person name="Giroux E."/>
            <person name="Bilodeau G."/>
        </authorList>
    </citation>
    <scope>NUCLEOTIDE SEQUENCE [LARGE SCALE GENOMIC DNA]</scope>
    <source>
        <strain evidence="11 12">CBS 172.35</strain>
    </source>
</reference>
<evidence type="ECO:0000256" key="6">
    <source>
        <dbReference type="ARBA" id="ARBA00022840"/>
    </source>
</evidence>
<dbReference type="SUPFAM" id="SSF56112">
    <property type="entry name" value="Protein kinase-like (PK-like)"/>
    <property type="match status" value="1"/>
</dbReference>
<dbReference type="InterPro" id="IPR011009">
    <property type="entry name" value="Kinase-like_dom_sf"/>
</dbReference>
<dbReference type="EC" id="2.7.11.1" evidence="1"/>
<evidence type="ECO:0000256" key="4">
    <source>
        <dbReference type="ARBA" id="ARBA00022741"/>
    </source>
</evidence>
<evidence type="ECO:0000256" key="2">
    <source>
        <dbReference type="ARBA" id="ARBA00022527"/>
    </source>
</evidence>
<comment type="catalytic activity">
    <reaction evidence="8">
        <text>L-seryl-[protein] + ATP = O-phospho-L-seryl-[protein] + ADP + H(+)</text>
        <dbReference type="Rhea" id="RHEA:17989"/>
        <dbReference type="Rhea" id="RHEA-COMP:9863"/>
        <dbReference type="Rhea" id="RHEA-COMP:11604"/>
        <dbReference type="ChEBI" id="CHEBI:15378"/>
        <dbReference type="ChEBI" id="CHEBI:29999"/>
        <dbReference type="ChEBI" id="CHEBI:30616"/>
        <dbReference type="ChEBI" id="CHEBI:83421"/>
        <dbReference type="ChEBI" id="CHEBI:456216"/>
        <dbReference type="EC" id="2.7.11.1"/>
    </reaction>
</comment>
<evidence type="ECO:0000256" key="5">
    <source>
        <dbReference type="ARBA" id="ARBA00022777"/>
    </source>
</evidence>
<evidence type="ECO:0000256" key="1">
    <source>
        <dbReference type="ARBA" id="ARBA00012513"/>
    </source>
</evidence>
<organism evidence="11 12">
    <name type="scientific">Lachnellula willkommii</name>
    <dbReference type="NCBI Taxonomy" id="215461"/>
    <lineage>
        <taxon>Eukaryota</taxon>
        <taxon>Fungi</taxon>
        <taxon>Dikarya</taxon>
        <taxon>Ascomycota</taxon>
        <taxon>Pezizomycotina</taxon>
        <taxon>Leotiomycetes</taxon>
        <taxon>Helotiales</taxon>
        <taxon>Lachnaceae</taxon>
        <taxon>Lachnellula</taxon>
    </lineage>
</organism>
<feature type="domain" description="Protein kinase" evidence="10">
    <location>
        <begin position="9"/>
        <end position="370"/>
    </location>
</feature>
<evidence type="ECO:0000313" key="12">
    <source>
        <dbReference type="Proteomes" id="UP000315522"/>
    </source>
</evidence>
<dbReference type="EMBL" id="QGML01000175">
    <property type="protein sequence ID" value="TVY93176.1"/>
    <property type="molecule type" value="Genomic_DNA"/>
</dbReference>
<keyword evidence="4" id="KW-0547">Nucleotide-binding</keyword>
<evidence type="ECO:0000256" key="3">
    <source>
        <dbReference type="ARBA" id="ARBA00022679"/>
    </source>
</evidence>
<gene>
    <name evidence="11" type="primary">apg-1</name>
    <name evidence="11" type="ORF">LAWI1_G000424</name>
</gene>
<evidence type="ECO:0000259" key="10">
    <source>
        <dbReference type="PROSITE" id="PS50011"/>
    </source>
</evidence>